<name>A0A482TM40_9EURY</name>
<evidence type="ECO:0000313" key="5">
    <source>
        <dbReference type="EMBL" id="RYJ13049.1"/>
    </source>
</evidence>
<evidence type="ECO:0000313" key="6">
    <source>
        <dbReference type="Proteomes" id="UP000294028"/>
    </source>
</evidence>
<keyword evidence="2" id="KW-0804">Transcription</keyword>
<accession>A0A482TM40</accession>
<evidence type="ECO:0000256" key="1">
    <source>
        <dbReference type="ARBA" id="ARBA00023015"/>
    </source>
</evidence>
<organism evidence="5 6">
    <name type="scientific">Halogeometricum borinquense</name>
    <dbReference type="NCBI Taxonomy" id="60847"/>
    <lineage>
        <taxon>Archaea</taxon>
        <taxon>Methanobacteriati</taxon>
        <taxon>Methanobacteriota</taxon>
        <taxon>Stenosarchaea group</taxon>
        <taxon>Halobacteria</taxon>
        <taxon>Halobacteriales</taxon>
        <taxon>Haloferacaceae</taxon>
        <taxon>Halogeometricum</taxon>
    </lineage>
</organism>
<comment type="caution">
    <text evidence="5">The sequence shown here is derived from an EMBL/GenBank/DDBJ whole genome shotgun (WGS) entry which is preliminary data.</text>
</comment>
<dbReference type="AlphaFoldDB" id="A0A482TM40"/>
<dbReference type="RefSeq" id="WP_129783530.1">
    <property type="nucleotide sequence ID" value="NZ_RZHH01000002.1"/>
</dbReference>
<dbReference type="Proteomes" id="UP000294028">
    <property type="component" value="Unassembled WGS sequence"/>
</dbReference>
<sequence length="218" mass="24257">MSLTVVIRLPSSAFELGRALSVQTGERIELETMVPLGAAAIPFFWLYHSGENAFVSAANDHPSVRNIATVDTFDDRTLFALDWDPEADGLFDTIVDCRGRMLDATGAHDEWRLELRFPSHDELSAFRSACQDEQYPLTVERVSRADGSTAKTKFGLTAIQRETLLVAVEAGYYDIPRRCTTVELAEMLDISDQAVTERLRRAIVSLVSNTLVTARENT</sequence>
<dbReference type="Pfam" id="PF15915">
    <property type="entry name" value="BAT"/>
    <property type="match status" value="1"/>
</dbReference>
<dbReference type="GO" id="GO:0003677">
    <property type="term" value="F:DNA binding"/>
    <property type="evidence" value="ECO:0007669"/>
    <property type="project" value="UniProtKB-KW"/>
</dbReference>
<evidence type="ECO:0000259" key="3">
    <source>
        <dbReference type="Pfam" id="PF04967"/>
    </source>
</evidence>
<dbReference type="InterPro" id="IPR031803">
    <property type="entry name" value="BAT_GAF/HTH-assoc"/>
</dbReference>
<feature type="domain" description="HTH bat-type" evidence="3">
    <location>
        <begin position="156"/>
        <end position="207"/>
    </location>
</feature>
<dbReference type="EMBL" id="RZHH01000002">
    <property type="protein sequence ID" value="RYJ13049.1"/>
    <property type="molecule type" value="Genomic_DNA"/>
</dbReference>
<dbReference type="Pfam" id="PF04967">
    <property type="entry name" value="HTH_10"/>
    <property type="match status" value="1"/>
</dbReference>
<feature type="domain" description="Bacterioopsin transcriptional activator GAF and HTH associated" evidence="4">
    <location>
        <begin position="13"/>
        <end position="135"/>
    </location>
</feature>
<reference evidence="5 6" key="1">
    <citation type="submission" date="2018-12" db="EMBL/GenBank/DDBJ databases">
        <title>Genome analysis provides insights into bioremediation potentialities of Halogeometricum borinquense strain N11.</title>
        <authorList>
            <person name="Najjari A."/>
            <person name="Youssef N."/>
            <person name="Fhoula I."/>
            <person name="Ben Dhia O."/>
            <person name="Mahjoubi M."/>
            <person name="Ouzari H.I."/>
            <person name="Cherif A."/>
        </authorList>
    </citation>
    <scope>NUCLEOTIDE SEQUENCE [LARGE SCALE GENOMIC DNA]</scope>
    <source>
        <strain evidence="5 6">N11</strain>
    </source>
</reference>
<dbReference type="PANTHER" id="PTHR34236">
    <property type="entry name" value="DIMETHYL SULFOXIDE REDUCTASE TRANSCRIPTIONAL ACTIVATOR"/>
    <property type="match status" value="1"/>
</dbReference>
<dbReference type="InterPro" id="IPR007050">
    <property type="entry name" value="HTH_bacterioopsin"/>
</dbReference>
<keyword evidence="5" id="KW-0238">DNA-binding</keyword>
<protein>
    <submittedName>
        <fullName evidence="5">DNA-binding protein</fullName>
    </submittedName>
</protein>
<dbReference type="PANTHER" id="PTHR34236:SF1">
    <property type="entry name" value="DIMETHYL SULFOXIDE REDUCTASE TRANSCRIPTIONAL ACTIVATOR"/>
    <property type="match status" value="1"/>
</dbReference>
<gene>
    <name evidence="5" type="ORF">ELS19_03065</name>
</gene>
<keyword evidence="1" id="KW-0805">Transcription regulation</keyword>
<proteinExistence type="predicted"/>
<evidence type="ECO:0000259" key="4">
    <source>
        <dbReference type="Pfam" id="PF15915"/>
    </source>
</evidence>
<evidence type="ECO:0000256" key="2">
    <source>
        <dbReference type="ARBA" id="ARBA00023163"/>
    </source>
</evidence>